<proteinExistence type="predicted"/>
<dbReference type="InParanoid" id="M4F4J5"/>
<evidence type="ECO:0000313" key="2">
    <source>
        <dbReference type="EnsemblPlants" id="Bra035995.1-P"/>
    </source>
</evidence>
<dbReference type="STRING" id="51351.M4F4J5"/>
<organism evidence="2 3">
    <name type="scientific">Brassica campestris</name>
    <name type="common">Field mustard</name>
    <dbReference type="NCBI Taxonomy" id="3711"/>
    <lineage>
        <taxon>Eukaryota</taxon>
        <taxon>Viridiplantae</taxon>
        <taxon>Streptophyta</taxon>
        <taxon>Embryophyta</taxon>
        <taxon>Tracheophyta</taxon>
        <taxon>Spermatophyta</taxon>
        <taxon>Magnoliopsida</taxon>
        <taxon>eudicotyledons</taxon>
        <taxon>Gunneridae</taxon>
        <taxon>Pentapetalae</taxon>
        <taxon>rosids</taxon>
        <taxon>malvids</taxon>
        <taxon>Brassicales</taxon>
        <taxon>Brassicaceae</taxon>
        <taxon>Brassiceae</taxon>
        <taxon>Brassica</taxon>
    </lineage>
</organism>
<sequence>MLMVKKEEDDESVLGYKVRSLESEMAEVALKFKQLEAMMGNVQENGLAHLTTNTQIGGVIGTTITTTTTIESTRPVILVNAQDNDLCHKPDPSESSVVLVTRRVVGSGTLLEGDGVAVGICWKNEEHMVARTCEKAEMQSRLRWLGFGSESSYGSRRLMVAGRLRVLHRVQSEREASASSVFFPHPSLLSAS</sequence>
<accession>M4F4J5</accession>
<protein>
    <recommendedName>
        <fullName evidence="1">Transcriptional factor DELLA N-terminal domain-containing protein</fullName>
    </recommendedName>
</protein>
<evidence type="ECO:0000313" key="3">
    <source>
        <dbReference type="Proteomes" id="UP000011750"/>
    </source>
</evidence>
<name>M4F4J5_BRACM</name>
<dbReference type="Gene3D" id="1.10.10.1290">
    <property type="entry name" value="Transcriptional regulator DELLA, N-terminal domain"/>
    <property type="match status" value="1"/>
</dbReference>
<dbReference type="Pfam" id="PF12041">
    <property type="entry name" value="DELLA"/>
    <property type="match status" value="1"/>
</dbReference>
<reference evidence="3" key="2">
    <citation type="journal article" date="2018" name="Hortic Res">
        <title>Improved Brassica rapa reference genome by single-molecule sequencing and chromosome conformation capture technologies.</title>
        <authorList>
            <person name="Zhang L."/>
            <person name="Cai X."/>
            <person name="Wu J."/>
            <person name="Liu M."/>
            <person name="Grob S."/>
            <person name="Cheng F."/>
            <person name="Liang J."/>
            <person name="Cai C."/>
            <person name="Liu Z."/>
            <person name="Liu B."/>
            <person name="Wang F."/>
            <person name="Li S."/>
            <person name="Liu F."/>
            <person name="Li X."/>
            <person name="Cheng L."/>
            <person name="Yang W."/>
            <person name="Li M.H."/>
            <person name="Grossniklaus U."/>
            <person name="Zheng H."/>
            <person name="Wang X."/>
        </authorList>
    </citation>
    <scope>NUCLEOTIDE SEQUENCE [LARGE SCALE GENOMIC DNA]</scope>
    <source>
        <strain evidence="3">cv. Chiifu-401-42</strain>
    </source>
</reference>
<dbReference type="AlphaFoldDB" id="M4F4J5"/>
<reference evidence="2" key="3">
    <citation type="submission" date="2023-03" db="UniProtKB">
        <authorList>
            <consortium name="EnsemblPlants"/>
        </authorList>
    </citation>
    <scope>IDENTIFICATION</scope>
    <source>
        <strain evidence="2">cv. Chiifu-401-42</strain>
    </source>
</reference>
<dbReference type="Proteomes" id="UP000011750">
    <property type="component" value="Unassembled WGS sequence"/>
</dbReference>
<reference evidence="3" key="1">
    <citation type="journal article" date="2011" name="Nat. Genet.">
        <title>The genome of the mesopolyploid crop species Brassica rapa.</title>
        <authorList>
            <consortium name="Brassica rapa Genome Sequencing Project Consortium"/>
            <person name="Wang X."/>
            <person name="Wang H."/>
            <person name="Wang J."/>
            <person name="Sun R."/>
            <person name="Wu J."/>
            <person name="Liu S."/>
            <person name="Bai Y."/>
            <person name="Mun J.H."/>
            <person name="Bancroft I."/>
            <person name="Cheng F."/>
            <person name="Huang S."/>
            <person name="Li X."/>
            <person name="Hua W."/>
            <person name="Wang J."/>
            <person name="Wang X."/>
            <person name="Freeling M."/>
            <person name="Pires J.C."/>
            <person name="Paterson A.H."/>
            <person name="Chalhoub B."/>
            <person name="Wang B."/>
            <person name="Hayward A."/>
            <person name="Sharpe A.G."/>
            <person name="Park B.S."/>
            <person name="Weisshaar B."/>
            <person name="Liu B."/>
            <person name="Li B."/>
            <person name="Liu B."/>
            <person name="Tong C."/>
            <person name="Song C."/>
            <person name="Duran C."/>
            <person name="Peng C."/>
            <person name="Geng C."/>
            <person name="Koh C."/>
            <person name="Lin C."/>
            <person name="Edwards D."/>
            <person name="Mu D."/>
            <person name="Shen D."/>
            <person name="Soumpourou E."/>
            <person name="Li F."/>
            <person name="Fraser F."/>
            <person name="Conant G."/>
            <person name="Lassalle G."/>
            <person name="King G.J."/>
            <person name="Bonnema G."/>
            <person name="Tang H."/>
            <person name="Wang H."/>
            <person name="Belcram H."/>
            <person name="Zhou H."/>
            <person name="Hirakawa H."/>
            <person name="Abe H."/>
            <person name="Guo H."/>
            <person name="Wang H."/>
            <person name="Jin H."/>
            <person name="Parkin I.A."/>
            <person name="Batley J."/>
            <person name="Kim J.S."/>
            <person name="Just J."/>
            <person name="Li J."/>
            <person name="Xu J."/>
            <person name="Deng J."/>
            <person name="Kim J.A."/>
            <person name="Li J."/>
            <person name="Yu J."/>
            <person name="Meng J."/>
            <person name="Wang J."/>
            <person name="Min J."/>
            <person name="Poulain J."/>
            <person name="Wang J."/>
            <person name="Hatakeyama K."/>
            <person name="Wu K."/>
            <person name="Wang L."/>
            <person name="Fang L."/>
            <person name="Trick M."/>
            <person name="Links M.G."/>
            <person name="Zhao M."/>
            <person name="Jin M."/>
            <person name="Ramchiary N."/>
            <person name="Drou N."/>
            <person name="Berkman P.J."/>
            <person name="Cai Q."/>
            <person name="Huang Q."/>
            <person name="Li R."/>
            <person name="Tabata S."/>
            <person name="Cheng S."/>
            <person name="Zhang S."/>
            <person name="Zhang S."/>
            <person name="Huang S."/>
            <person name="Sato S."/>
            <person name="Sun S."/>
            <person name="Kwon S.J."/>
            <person name="Choi S.R."/>
            <person name="Lee T.H."/>
            <person name="Fan W."/>
            <person name="Zhao X."/>
            <person name="Tan X."/>
            <person name="Xu X."/>
            <person name="Wang Y."/>
            <person name="Qiu Y."/>
            <person name="Yin Y."/>
            <person name="Li Y."/>
            <person name="Du Y."/>
            <person name="Liao Y."/>
            <person name="Lim Y."/>
            <person name="Narusaka Y."/>
            <person name="Wang Y."/>
            <person name="Wang Z."/>
            <person name="Li Z."/>
            <person name="Wang Z."/>
            <person name="Xiong Z."/>
            <person name="Zhang Z."/>
        </authorList>
    </citation>
    <scope>NUCLEOTIDE SEQUENCE [LARGE SCALE GENOMIC DNA]</scope>
    <source>
        <strain evidence="3">cv. Chiifu-401-42</strain>
    </source>
</reference>
<feature type="domain" description="Transcriptional factor DELLA N-terminal" evidence="1">
    <location>
        <begin position="13"/>
        <end position="54"/>
    </location>
</feature>
<dbReference type="EnsemblPlants" id="Bra035995.1">
    <property type="protein sequence ID" value="Bra035995.1-P"/>
    <property type="gene ID" value="Bra035995"/>
</dbReference>
<evidence type="ECO:0000259" key="1">
    <source>
        <dbReference type="Pfam" id="PF12041"/>
    </source>
</evidence>
<dbReference type="Gramene" id="Bra035995.1">
    <property type="protein sequence ID" value="Bra035995.1-P"/>
    <property type="gene ID" value="Bra035995"/>
</dbReference>
<dbReference type="SMART" id="SM01129">
    <property type="entry name" value="DELLA"/>
    <property type="match status" value="1"/>
</dbReference>
<dbReference type="InterPro" id="IPR021914">
    <property type="entry name" value="TF_DELLA_N"/>
</dbReference>
<keyword evidence="3" id="KW-1185">Reference proteome</keyword>
<dbReference type="HOGENOM" id="CLU_1416993_0_0_1"/>
<dbReference type="InterPro" id="IPR038088">
    <property type="entry name" value="DELLA_N_sf"/>
</dbReference>